<dbReference type="dictyBase" id="DDB_G0293312"/>
<dbReference type="RefSeq" id="XP_629192.1">
    <property type="nucleotide sequence ID" value="XM_629190.1"/>
</dbReference>
<dbReference type="VEuPathDB" id="AmoebaDB:DDB_G0293312"/>
<dbReference type="GeneID" id="8629151"/>
<dbReference type="AlphaFoldDB" id="Q54BZ9"/>
<keyword evidence="2" id="KW-1185">Reference proteome</keyword>
<name>Q54BZ9_DICDI</name>
<dbReference type="Proteomes" id="UP000002195">
    <property type="component" value="Unassembled WGS sequence"/>
</dbReference>
<dbReference type="InParanoid" id="Q54BZ9"/>
<gene>
    <name evidence="1" type="ORF">DDB_G0293312</name>
</gene>
<evidence type="ECO:0000313" key="1">
    <source>
        <dbReference type="EMBL" id="EAL60780.1"/>
    </source>
</evidence>
<accession>Q54BZ9</accession>
<comment type="caution">
    <text evidence="1">The sequence shown here is derived from an EMBL/GenBank/DDBJ whole genome shotgun (WGS) entry which is preliminary data.</text>
</comment>
<dbReference type="PaxDb" id="44689-DDB0191869"/>
<dbReference type="OMA" id="QIKDLVW"/>
<organism evidence="1 2">
    <name type="scientific">Dictyostelium discoideum</name>
    <name type="common">Social amoeba</name>
    <dbReference type="NCBI Taxonomy" id="44689"/>
    <lineage>
        <taxon>Eukaryota</taxon>
        <taxon>Amoebozoa</taxon>
        <taxon>Evosea</taxon>
        <taxon>Eumycetozoa</taxon>
        <taxon>Dictyostelia</taxon>
        <taxon>Dictyosteliales</taxon>
        <taxon>Dictyosteliaceae</taxon>
        <taxon>Dictyostelium</taxon>
    </lineage>
</organism>
<proteinExistence type="predicted"/>
<dbReference type="FunCoup" id="Q54BZ9">
    <property type="interactions" value="18"/>
</dbReference>
<dbReference type="KEGG" id="ddi:DDB_G0293312"/>
<sequence length="76" mass="8633">MSEINVKLVSLRNVILKEHLFNMQNSKLPVTQICKHFQIKDLVWSDIDEPLPADDNGYSKMTFAGMKSINVRGTAL</sequence>
<dbReference type="EMBL" id="AAFI02000201">
    <property type="protein sequence ID" value="EAL60780.1"/>
    <property type="molecule type" value="Genomic_DNA"/>
</dbReference>
<dbReference type="HOGENOM" id="CLU_2659727_0_0_1"/>
<evidence type="ECO:0000313" key="2">
    <source>
        <dbReference type="Proteomes" id="UP000002195"/>
    </source>
</evidence>
<dbReference type="eggNOG" id="ENOG502RIPE">
    <property type="taxonomic scope" value="Eukaryota"/>
</dbReference>
<reference evidence="1 2" key="1">
    <citation type="journal article" date="2005" name="Nature">
        <title>The genome of the social amoeba Dictyostelium discoideum.</title>
        <authorList>
            <consortium name="The Dictyostelium discoideum Sequencing Consortium"/>
            <person name="Eichinger L."/>
            <person name="Pachebat J.A."/>
            <person name="Glockner G."/>
            <person name="Rajandream M.A."/>
            <person name="Sucgang R."/>
            <person name="Berriman M."/>
            <person name="Song J."/>
            <person name="Olsen R."/>
            <person name="Szafranski K."/>
            <person name="Xu Q."/>
            <person name="Tunggal B."/>
            <person name="Kummerfeld S."/>
            <person name="Madera M."/>
            <person name="Konfortov B.A."/>
            <person name="Rivero F."/>
            <person name="Bankier A.T."/>
            <person name="Lehmann R."/>
            <person name="Hamlin N."/>
            <person name="Davies R."/>
            <person name="Gaudet P."/>
            <person name="Fey P."/>
            <person name="Pilcher K."/>
            <person name="Chen G."/>
            <person name="Saunders D."/>
            <person name="Sodergren E."/>
            <person name="Davis P."/>
            <person name="Kerhornou A."/>
            <person name="Nie X."/>
            <person name="Hall N."/>
            <person name="Anjard C."/>
            <person name="Hemphill L."/>
            <person name="Bason N."/>
            <person name="Farbrother P."/>
            <person name="Desany B."/>
            <person name="Just E."/>
            <person name="Morio T."/>
            <person name="Rost R."/>
            <person name="Churcher C."/>
            <person name="Cooper J."/>
            <person name="Haydock S."/>
            <person name="van Driessche N."/>
            <person name="Cronin A."/>
            <person name="Goodhead I."/>
            <person name="Muzny D."/>
            <person name="Mourier T."/>
            <person name="Pain A."/>
            <person name="Lu M."/>
            <person name="Harper D."/>
            <person name="Lindsay R."/>
            <person name="Hauser H."/>
            <person name="James K."/>
            <person name="Quiles M."/>
            <person name="Madan Babu M."/>
            <person name="Saito T."/>
            <person name="Buchrieser C."/>
            <person name="Wardroper A."/>
            <person name="Felder M."/>
            <person name="Thangavelu M."/>
            <person name="Johnson D."/>
            <person name="Knights A."/>
            <person name="Loulseged H."/>
            <person name="Mungall K."/>
            <person name="Oliver K."/>
            <person name="Price C."/>
            <person name="Quail M.A."/>
            <person name="Urushihara H."/>
            <person name="Hernandez J."/>
            <person name="Rabbinowitsch E."/>
            <person name="Steffen D."/>
            <person name="Sanders M."/>
            <person name="Ma J."/>
            <person name="Kohara Y."/>
            <person name="Sharp S."/>
            <person name="Simmonds M."/>
            <person name="Spiegler S."/>
            <person name="Tivey A."/>
            <person name="Sugano S."/>
            <person name="White B."/>
            <person name="Walker D."/>
            <person name="Woodward J."/>
            <person name="Winckler T."/>
            <person name="Tanaka Y."/>
            <person name="Shaulsky G."/>
            <person name="Schleicher M."/>
            <person name="Weinstock G."/>
            <person name="Rosenthal A."/>
            <person name="Cox E.C."/>
            <person name="Chisholm R.L."/>
            <person name="Gibbs R."/>
            <person name="Loomis W.F."/>
            <person name="Platzer M."/>
            <person name="Kay R.R."/>
            <person name="Williams J."/>
            <person name="Dear P.H."/>
            <person name="Noegel A.A."/>
            <person name="Barrell B."/>
            <person name="Kuspa A."/>
        </authorList>
    </citation>
    <scope>NUCLEOTIDE SEQUENCE [LARGE SCALE GENOMIC DNA]</scope>
    <source>
        <strain evidence="1 2">AX4</strain>
    </source>
</reference>
<protein>
    <submittedName>
        <fullName evidence="1">Uncharacterized protein</fullName>
    </submittedName>
</protein>